<dbReference type="AlphaFoldDB" id="A0AAV8S335"/>
<accession>A0AAV8S335</accession>
<dbReference type="PANTHER" id="PTHR31182">
    <property type="entry name" value="C2 NT-TYPE DOMAIN-CONTAINING PROTEIN"/>
    <property type="match status" value="1"/>
</dbReference>
<proteinExistence type="predicted"/>
<evidence type="ECO:0000259" key="2">
    <source>
        <dbReference type="PROSITE" id="PS51840"/>
    </source>
</evidence>
<reference evidence="3 4" key="1">
    <citation type="submission" date="2022-12" db="EMBL/GenBank/DDBJ databases">
        <title>Chromosome-scale assembly of the Ensete ventricosum genome.</title>
        <authorList>
            <person name="Dussert Y."/>
            <person name="Stocks J."/>
            <person name="Wendawek A."/>
            <person name="Woldeyes F."/>
            <person name="Nichols R.A."/>
            <person name="Borrell J.S."/>
        </authorList>
    </citation>
    <scope>NUCLEOTIDE SEQUENCE [LARGE SCALE GENOMIC DNA]</scope>
    <source>
        <strain evidence="4">cv. Maze</strain>
        <tissue evidence="3">Seeds</tissue>
    </source>
</reference>
<dbReference type="PROSITE" id="PS51840">
    <property type="entry name" value="C2_NT"/>
    <property type="match status" value="1"/>
</dbReference>
<comment type="caution">
    <text evidence="3">The sequence shown here is derived from an EMBL/GenBank/DDBJ whole genome shotgun (WGS) entry which is preliminary data.</text>
</comment>
<dbReference type="InterPro" id="IPR019448">
    <property type="entry name" value="NT-C2"/>
</dbReference>
<evidence type="ECO:0000313" key="4">
    <source>
        <dbReference type="Proteomes" id="UP001222027"/>
    </source>
</evidence>
<feature type="domain" description="C2 NT-type" evidence="2">
    <location>
        <begin position="9"/>
        <end position="170"/>
    </location>
</feature>
<keyword evidence="4" id="KW-1185">Reference proteome</keyword>
<organism evidence="3 4">
    <name type="scientific">Ensete ventricosum</name>
    <name type="common">Abyssinian banana</name>
    <name type="synonym">Musa ensete</name>
    <dbReference type="NCBI Taxonomy" id="4639"/>
    <lineage>
        <taxon>Eukaryota</taxon>
        <taxon>Viridiplantae</taxon>
        <taxon>Streptophyta</taxon>
        <taxon>Embryophyta</taxon>
        <taxon>Tracheophyta</taxon>
        <taxon>Spermatophyta</taxon>
        <taxon>Magnoliopsida</taxon>
        <taxon>Liliopsida</taxon>
        <taxon>Zingiberales</taxon>
        <taxon>Musaceae</taxon>
        <taxon>Ensete</taxon>
    </lineage>
</organism>
<dbReference type="EMBL" id="JAQQAF010000001">
    <property type="protein sequence ID" value="KAJ8513885.1"/>
    <property type="molecule type" value="Genomic_DNA"/>
</dbReference>
<sequence>MPARMMRWRPWPPLSSKKFQVRLVVRRVEGVSTGDEAASVAEVRKVAVEVRWKGPKVALSSLRRTVKRNRTREEEVGDGGVVEWNEEFETVCTLTSHKDSGFHPWDIAFNVFNGLHHGTKNKEPVLGMGSLNIAELTSTAEQEIELNLPLSLPGATDSHVSLHLALSILELRSSQDSSDMVQRPLSPPSGDVLPSEKDELSALKAGLRKVKILTELVSTRKSKKTCQDDDHSDGKCSARSDDAEYIYPFDIDSPDDDDLDEVDDSKEDTNVRKSFSYGTLASVNNIGYEMIDGVYEDWVYCNHRRSDVGCSHMEDTVLSVPELSMSKRSILPWKKRKLSFKSPKPKGEPLLKKAYEEGGDDIDYDRRLLSSSDESLFAGGHKGDHDTAVNRSSVSDFGDDYFVVGNWESKELVNRDGHMKLVTQVFFASIDQRSERASGESACTALVAVIADWFQRYQDMMPVKSQFDDLIREGSLEWRNLCENQAYRERFPDKHFDLETVIQAKIRPISVVPRKSFVGFFHPEGTDSNSGLDFLHGAMSFDSIWDEISRIGSEHPSDGRPQLYIVSWNDHFFVLKVEHDAYYIVDTLGERLYEGCQQAYVLKFDDSTSIHKVPSESKAVDREATAAGNGVAESFHQEKGNVAVEGDLVCRGKESCKEYIKSFLAAIPIRELQDDIKKGRMSSTPLHHRLQIEFHYTESSNELSLATLSSAADAVPDLSWPVEPAGAITPAPAVLVV</sequence>
<feature type="region of interest" description="Disordered" evidence="1">
    <location>
        <begin position="176"/>
        <end position="197"/>
    </location>
</feature>
<dbReference type="Proteomes" id="UP001222027">
    <property type="component" value="Unassembled WGS sequence"/>
</dbReference>
<dbReference type="Pfam" id="PF10358">
    <property type="entry name" value="NT-C2"/>
    <property type="match status" value="1"/>
</dbReference>
<evidence type="ECO:0000313" key="3">
    <source>
        <dbReference type="EMBL" id="KAJ8513885.1"/>
    </source>
</evidence>
<protein>
    <recommendedName>
        <fullName evidence="2">C2 NT-type domain-containing protein</fullName>
    </recommendedName>
</protein>
<evidence type="ECO:0000256" key="1">
    <source>
        <dbReference type="SAM" id="MobiDB-lite"/>
    </source>
</evidence>
<dbReference type="PANTHER" id="PTHR31182:SF15">
    <property type="entry name" value="F26K24.5 PROTEIN"/>
    <property type="match status" value="1"/>
</dbReference>
<gene>
    <name evidence="3" type="ORF">OPV22_004319</name>
</gene>
<name>A0AAV8S335_ENSVE</name>